<protein>
    <submittedName>
        <fullName evidence="1">VWA domain-containing protein</fullName>
    </submittedName>
</protein>
<organism evidence="1 2">
    <name type="scientific">Palleniella muris</name>
    <dbReference type="NCBI Taxonomy" id="3038145"/>
    <lineage>
        <taxon>Bacteria</taxon>
        <taxon>Pseudomonadati</taxon>
        <taxon>Bacteroidota</taxon>
        <taxon>Bacteroidia</taxon>
        <taxon>Bacteroidales</taxon>
        <taxon>Prevotellaceae</taxon>
        <taxon>Palleniella</taxon>
    </lineage>
</organism>
<proteinExistence type="predicted"/>
<dbReference type="EMBL" id="SRZC01000003">
    <property type="protein sequence ID" value="TGX83494.1"/>
    <property type="molecule type" value="Genomic_DNA"/>
</dbReference>
<reference evidence="1" key="1">
    <citation type="submission" date="2019-04" db="EMBL/GenBank/DDBJ databases">
        <title>Microbes associate with the intestines of laboratory mice.</title>
        <authorList>
            <person name="Navarre W."/>
            <person name="Wong E."/>
            <person name="Huang K."/>
            <person name="Tropini C."/>
            <person name="Ng K."/>
            <person name="Yu B."/>
        </authorList>
    </citation>
    <scope>NUCLEOTIDE SEQUENCE</scope>
    <source>
        <strain evidence="1">NM73_A23</strain>
    </source>
</reference>
<gene>
    <name evidence="1" type="ORF">E5358_02275</name>
</gene>
<name>A0AC61QSV7_9BACT</name>
<keyword evidence="2" id="KW-1185">Reference proteome</keyword>
<dbReference type="Proteomes" id="UP000308886">
    <property type="component" value="Unassembled WGS sequence"/>
</dbReference>
<evidence type="ECO:0000313" key="1">
    <source>
        <dbReference type="EMBL" id="TGX83494.1"/>
    </source>
</evidence>
<sequence length="573" mass="65441">MMRFEDSTYLILLFVIPVLFALRFWMLWLRRKALRRWGGKELTLRQMPDVSRHRPMIKFCLLMGALALMIVMIARPQIGTKVSNEKRNGIEAIICMDISNSMLCEDVQPSRLDKSKMLVENMVEHFVNDKIGLVVFAGDAFTQLPITADYVSAKMFLQSITPSLIEEQGTDIARAIELAQNSFTKQRNIGRAIIVITDGEDHEGRAMEAAKAAKKAGIKVFILGVGSGKGAPIPNGEGGYMIDNSGNVVMTRLNEQMCRDIASAGSGTYIHVDNTNEAQERLNSELAKMQKSEVSSVIYSEYDEQFQVVGLIAILLLVLEVLVFEAKPSYQKAMNLFKKKHLVMVAMLVLVPAASMAQNDRMLIRQGNRQFHSQQYEKAEATFRKAVAVKPNNPEVQYNLGCALMAQQKDSMAIKCFQRAGELQPNKLRRAQAYHNMGVIFQQHKQWSEAIEAYKESLRMNPKDNETRYNLALCMKQKKDNDKNNKNKDKNKDKNKEQNNKDKNKDNRDNKDKSKDKDKNKEKDNQQQTPQDKMSKENAEQLLNAAMQQEQATQQRLKKEQTQPRRSRHQKNW</sequence>
<comment type="caution">
    <text evidence="1">The sequence shown here is derived from an EMBL/GenBank/DDBJ whole genome shotgun (WGS) entry which is preliminary data.</text>
</comment>
<evidence type="ECO:0000313" key="2">
    <source>
        <dbReference type="Proteomes" id="UP000308886"/>
    </source>
</evidence>
<accession>A0AC61QSV7</accession>